<feature type="region of interest" description="Disordered" evidence="1">
    <location>
        <begin position="471"/>
        <end position="510"/>
    </location>
</feature>
<evidence type="ECO:0000259" key="2">
    <source>
        <dbReference type="PROSITE" id="PS50238"/>
    </source>
</evidence>
<dbReference type="HOGENOM" id="CLU_370888_0_0_1"/>
<dbReference type="PROSITE" id="PS50238">
    <property type="entry name" value="RHOGAP"/>
    <property type="match status" value="1"/>
</dbReference>
<dbReference type="OMA" id="WQDQLLD"/>
<dbReference type="Proteomes" id="UP000030653">
    <property type="component" value="Unassembled WGS sequence"/>
</dbReference>
<sequence>MSSFITRIQRSFLKKRDGQIDSTGLQSPTAPEKPGKVPVKPLTKAFVSPSPAKRDAPNSPHSPRRPTSPILPFLNKSSSKKHLNSPRSVEPIPQLSLTLPDPSPVSHQADPFIPDIARTVLDKQVLDEKRLKLEEALKMLQTAGGVVMERGLETLGIFRPHWHSENFEVQQALLSMFIASLSSGQDGAGTAAQEAFLTELRYTSDVHDVTSVLKWALRHLHFEDGPFGLTTGNALEGQPEWSWYRTFGLSEQQANYPLSAFTLLLLPSLPPGHADLLRSLMDLISSVASHVAQNAMSGNRLSKALALWVVAPNISNCTSFGAFYEQWQRASRVMEHLFLCYVRDVGRAHKLPARLAELVAHYPFNNVPASTDMFLPQPDLTTHQFKALLVRIKQTSPSGRTDMSELLPSELLHHALIAKNDPSSSHSAELEDLWSLLKAKATPAMENMNGIVLPFDLSRLIAEESLRLMSLPTQSSTTSPTPLSQSTVDPERSSSGRSKRRSFSMDHGRSKPAYSSLTVLYEDSSPITRIRSQENLSAPASENKVDWDSFSSSGFGVLSSTTGLAESLSGRTVNGSARANGTTESTDKKNVLRQEPPVDIMPPYLAALSLVPLDEAFIDVWCDSLLDPTVRQHWPGYVLCQLSDSAKAAGACVGAEWLVIEREIVSSPGPVKTQSIQRSPSNVSAATTTRFNRSLGRAAAEVTSRKRFSLFSTSSGRSVRGRKESSATIASKHAPIDELVDAPPLPSQAI</sequence>
<keyword evidence="4" id="KW-1185">Reference proteome</keyword>
<evidence type="ECO:0000256" key="1">
    <source>
        <dbReference type="SAM" id="MobiDB-lite"/>
    </source>
</evidence>
<gene>
    <name evidence="3" type="ORF">DACRYDRAFT_102553</name>
</gene>
<dbReference type="Pfam" id="PF08101">
    <property type="entry name" value="Msb1-Mug8_dom"/>
    <property type="match status" value="1"/>
</dbReference>
<protein>
    <recommendedName>
        <fullName evidence="2">Rho-GAP domain-containing protein</fullName>
    </recommendedName>
</protein>
<dbReference type="PANTHER" id="PTHR28093:SF1">
    <property type="entry name" value="MORPHOGENESIS-RELATED PROTEIN MSB1"/>
    <property type="match status" value="1"/>
</dbReference>
<dbReference type="GO" id="GO:0007165">
    <property type="term" value="P:signal transduction"/>
    <property type="evidence" value="ECO:0007669"/>
    <property type="project" value="InterPro"/>
</dbReference>
<dbReference type="GeneID" id="63682702"/>
<feature type="region of interest" description="Disordered" evidence="1">
    <location>
        <begin position="716"/>
        <end position="750"/>
    </location>
</feature>
<dbReference type="OrthoDB" id="3358141at2759"/>
<name>M5G055_DACPD</name>
<dbReference type="InterPro" id="IPR000198">
    <property type="entry name" value="RhoGAP_dom"/>
</dbReference>
<dbReference type="InterPro" id="IPR008936">
    <property type="entry name" value="Rho_GTPase_activation_prot"/>
</dbReference>
<feature type="compositionally biased region" description="Polar residues" evidence="1">
    <location>
        <begin position="20"/>
        <end position="29"/>
    </location>
</feature>
<feature type="region of interest" description="Disordered" evidence="1">
    <location>
        <begin position="15"/>
        <end position="100"/>
    </location>
</feature>
<proteinExistence type="predicted"/>
<dbReference type="AlphaFoldDB" id="M5G055"/>
<feature type="domain" description="Rho-GAP" evidence="2">
    <location>
        <begin position="119"/>
        <end position="345"/>
    </location>
</feature>
<evidence type="ECO:0000313" key="3">
    <source>
        <dbReference type="EMBL" id="EJT97162.1"/>
    </source>
</evidence>
<dbReference type="SUPFAM" id="SSF48350">
    <property type="entry name" value="GTPase activation domain, GAP"/>
    <property type="match status" value="1"/>
</dbReference>
<evidence type="ECO:0000313" key="4">
    <source>
        <dbReference type="Proteomes" id="UP000030653"/>
    </source>
</evidence>
<dbReference type="Gene3D" id="1.10.555.10">
    <property type="entry name" value="Rho GTPase activation protein"/>
    <property type="match status" value="1"/>
</dbReference>
<dbReference type="PANTHER" id="PTHR28093">
    <property type="entry name" value="MORPHOGENESIS-RELATED PROTEIN MSB1"/>
    <property type="match status" value="1"/>
</dbReference>
<dbReference type="RefSeq" id="XP_040624060.1">
    <property type="nucleotide sequence ID" value="XM_040767640.1"/>
</dbReference>
<reference evidence="3 4" key="1">
    <citation type="journal article" date="2012" name="Science">
        <title>The Paleozoic origin of enzymatic lignin decomposition reconstructed from 31 fungal genomes.</title>
        <authorList>
            <person name="Floudas D."/>
            <person name="Binder M."/>
            <person name="Riley R."/>
            <person name="Barry K."/>
            <person name="Blanchette R.A."/>
            <person name="Henrissat B."/>
            <person name="Martinez A.T."/>
            <person name="Otillar R."/>
            <person name="Spatafora J.W."/>
            <person name="Yadav J.S."/>
            <person name="Aerts A."/>
            <person name="Benoit I."/>
            <person name="Boyd A."/>
            <person name="Carlson A."/>
            <person name="Copeland A."/>
            <person name="Coutinho P.M."/>
            <person name="de Vries R.P."/>
            <person name="Ferreira P."/>
            <person name="Findley K."/>
            <person name="Foster B."/>
            <person name="Gaskell J."/>
            <person name="Glotzer D."/>
            <person name="Gorecki P."/>
            <person name="Heitman J."/>
            <person name="Hesse C."/>
            <person name="Hori C."/>
            <person name="Igarashi K."/>
            <person name="Jurgens J.A."/>
            <person name="Kallen N."/>
            <person name="Kersten P."/>
            <person name="Kohler A."/>
            <person name="Kuees U."/>
            <person name="Kumar T.K.A."/>
            <person name="Kuo A."/>
            <person name="LaButti K."/>
            <person name="Larrondo L.F."/>
            <person name="Lindquist E."/>
            <person name="Ling A."/>
            <person name="Lombard V."/>
            <person name="Lucas S."/>
            <person name="Lundell T."/>
            <person name="Martin R."/>
            <person name="McLaughlin D.J."/>
            <person name="Morgenstern I."/>
            <person name="Morin E."/>
            <person name="Murat C."/>
            <person name="Nagy L.G."/>
            <person name="Nolan M."/>
            <person name="Ohm R.A."/>
            <person name="Patyshakuliyeva A."/>
            <person name="Rokas A."/>
            <person name="Ruiz-Duenas F.J."/>
            <person name="Sabat G."/>
            <person name="Salamov A."/>
            <person name="Samejima M."/>
            <person name="Schmutz J."/>
            <person name="Slot J.C."/>
            <person name="St John F."/>
            <person name="Stenlid J."/>
            <person name="Sun H."/>
            <person name="Sun S."/>
            <person name="Syed K."/>
            <person name="Tsang A."/>
            <person name="Wiebenga A."/>
            <person name="Young D."/>
            <person name="Pisabarro A."/>
            <person name="Eastwood D.C."/>
            <person name="Martin F."/>
            <person name="Cullen D."/>
            <person name="Grigoriev I.V."/>
            <person name="Hibbett D.S."/>
        </authorList>
    </citation>
    <scope>NUCLEOTIDE SEQUENCE [LARGE SCALE GENOMIC DNA]</scope>
    <source>
        <strain evidence="3 4">DJM-731 SS1</strain>
    </source>
</reference>
<feature type="compositionally biased region" description="Low complexity" evidence="1">
    <location>
        <begin position="471"/>
        <end position="487"/>
    </location>
</feature>
<organism evidence="3 4">
    <name type="scientific">Dacryopinax primogenitus (strain DJM 731)</name>
    <name type="common">Brown rot fungus</name>
    <dbReference type="NCBI Taxonomy" id="1858805"/>
    <lineage>
        <taxon>Eukaryota</taxon>
        <taxon>Fungi</taxon>
        <taxon>Dikarya</taxon>
        <taxon>Basidiomycota</taxon>
        <taxon>Agaricomycotina</taxon>
        <taxon>Dacrymycetes</taxon>
        <taxon>Dacrymycetales</taxon>
        <taxon>Dacrymycetaceae</taxon>
        <taxon>Dacryopinax</taxon>
    </lineage>
</organism>
<feature type="compositionally biased region" description="Polar residues" evidence="1">
    <location>
        <begin position="571"/>
        <end position="584"/>
    </location>
</feature>
<feature type="region of interest" description="Disordered" evidence="1">
    <location>
        <begin position="571"/>
        <end position="591"/>
    </location>
</feature>
<accession>M5G055</accession>
<dbReference type="InterPro" id="IPR037508">
    <property type="entry name" value="Msb1/Mug8"/>
</dbReference>
<dbReference type="STRING" id="1858805.M5G055"/>
<dbReference type="InterPro" id="IPR012965">
    <property type="entry name" value="Msb1/Mug8_dom"/>
</dbReference>
<dbReference type="EMBL" id="JH795878">
    <property type="protein sequence ID" value="EJT97162.1"/>
    <property type="molecule type" value="Genomic_DNA"/>
</dbReference>